<gene>
    <name evidence="1" type="ORF">PSON_ATCC_30995.1.T1830087</name>
</gene>
<evidence type="ECO:0000313" key="1">
    <source>
        <dbReference type="EMBL" id="CAD8128153.1"/>
    </source>
</evidence>
<proteinExistence type="predicted"/>
<dbReference type="Proteomes" id="UP000692954">
    <property type="component" value="Unassembled WGS sequence"/>
</dbReference>
<dbReference type="EMBL" id="CAJJDN010000183">
    <property type="protein sequence ID" value="CAD8128153.1"/>
    <property type="molecule type" value="Genomic_DNA"/>
</dbReference>
<dbReference type="AlphaFoldDB" id="A0A8S1RL89"/>
<keyword evidence="2" id="KW-1185">Reference proteome</keyword>
<evidence type="ECO:0000313" key="2">
    <source>
        <dbReference type="Proteomes" id="UP000692954"/>
    </source>
</evidence>
<sequence length="189" mass="22444">MILIQIGYKITILQVSILVLQILLQQTLQSIYIVNMREIIDSELGGLLFMINEYKLSCHRTNRYLIISNTQFNIIDLFHTYQYRFCLYSLCLRKIRNVKSIGFQLILGIDEVFAQPQTIFSNQNYDSQVYDSNQPDRVEDLPRAMFSIEFTADSDVYTSKQIFINLTLHNFFVFYQESYQNEIFIQSFY</sequence>
<comment type="caution">
    <text evidence="1">The sequence shown here is derived from an EMBL/GenBank/DDBJ whole genome shotgun (WGS) entry which is preliminary data.</text>
</comment>
<accession>A0A8S1RL89</accession>
<protein>
    <submittedName>
        <fullName evidence="1">Uncharacterized protein</fullName>
    </submittedName>
</protein>
<reference evidence="1" key="1">
    <citation type="submission" date="2021-01" db="EMBL/GenBank/DDBJ databases">
        <authorList>
            <consortium name="Genoscope - CEA"/>
            <person name="William W."/>
        </authorList>
    </citation>
    <scope>NUCLEOTIDE SEQUENCE</scope>
</reference>
<organism evidence="1 2">
    <name type="scientific">Paramecium sonneborni</name>
    <dbReference type="NCBI Taxonomy" id="65129"/>
    <lineage>
        <taxon>Eukaryota</taxon>
        <taxon>Sar</taxon>
        <taxon>Alveolata</taxon>
        <taxon>Ciliophora</taxon>
        <taxon>Intramacronucleata</taxon>
        <taxon>Oligohymenophorea</taxon>
        <taxon>Peniculida</taxon>
        <taxon>Parameciidae</taxon>
        <taxon>Paramecium</taxon>
    </lineage>
</organism>
<name>A0A8S1RL89_9CILI</name>